<reference evidence="8" key="1">
    <citation type="submission" date="2021-02" db="EMBL/GenBank/DDBJ databases">
        <authorList>
            <person name="Nowell W R."/>
        </authorList>
    </citation>
    <scope>NUCLEOTIDE SEQUENCE</scope>
</reference>
<evidence type="ECO:0000256" key="5">
    <source>
        <dbReference type="SAM" id="Coils"/>
    </source>
</evidence>
<dbReference type="InterPro" id="IPR031790">
    <property type="entry name" value="Znf-NOSIP"/>
</dbReference>
<dbReference type="Proteomes" id="UP000663825">
    <property type="component" value="Unassembled WGS sequence"/>
</dbReference>
<name>A0A817NBC4_9BILA</name>
<feature type="coiled-coil region" evidence="5">
    <location>
        <begin position="78"/>
        <end position="105"/>
    </location>
</feature>
<dbReference type="PANTHER" id="PTHR13063:SF10">
    <property type="entry name" value="NITRIC OXIDE SYNTHASE-INTERACTING PROTEIN"/>
    <property type="match status" value="1"/>
</dbReference>
<dbReference type="EMBL" id="CAJOBS010000403">
    <property type="protein sequence ID" value="CAF4569158.1"/>
    <property type="molecule type" value="Genomic_DNA"/>
</dbReference>
<dbReference type="GO" id="GO:0005634">
    <property type="term" value="C:nucleus"/>
    <property type="evidence" value="ECO:0007669"/>
    <property type="project" value="UniProtKB-SubCell"/>
</dbReference>
<dbReference type="Proteomes" id="UP000663838">
    <property type="component" value="Unassembled WGS sequence"/>
</dbReference>
<dbReference type="Proteomes" id="UP000663869">
    <property type="component" value="Unassembled WGS sequence"/>
</dbReference>
<feature type="compositionally biased region" description="Low complexity" evidence="6">
    <location>
        <begin position="139"/>
        <end position="158"/>
    </location>
</feature>
<dbReference type="EMBL" id="CAJOBP010028887">
    <property type="protein sequence ID" value="CAF4640488.1"/>
    <property type="molecule type" value="Genomic_DNA"/>
</dbReference>
<dbReference type="CDD" id="cd16662">
    <property type="entry name" value="RING-Ubox2_NOSIP"/>
    <property type="match status" value="1"/>
</dbReference>
<sequence>MTRHSKNSTANAVYTYHEKHKDSSTGGYGTTQMRLSKDAIKEFDCCNLTLQPCIDPVITKDGYLFDKQAILEYIIHQKKLNARKLREYQKQLDRKQQEVEEQNANDHQKKINKFLEKEATYSVNQSVKNLLSSKHQDQSLSSYLPTPKSTPSSTSTRISTYDDNLDEILPSSTASTISNMVGNQAAQLPSFWVPALTPAAKKTELIKPDQHVYCPISGKPISMKDVIDVKFKLANNADKKNRPLVAVRDRYVCAVTGDVLGNSVPCAVLRTSGYVVTMDCVNRLIKLDMIDPINGAKLTDYDIIPMQRGGTGYSGSGVQLDAKLPTPAMQ</sequence>
<evidence type="ECO:0000313" key="14">
    <source>
        <dbReference type="EMBL" id="CAF4361186.1"/>
    </source>
</evidence>
<evidence type="ECO:0000313" key="18">
    <source>
        <dbReference type="Proteomes" id="UP000663873"/>
    </source>
</evidence>
<dbReference type="EMBL" id="CAJOBO010000088">
    <property type="protein sequence ID" value="CAF4125263.1"/>
    <property type="molecule type" value="Genomic_DNA"/>
</dbReference>
<dbReference type="PIRSF" id="PIRSF023577">
    <property type="entry name" value="ENOS_interacting"/>
    <property type="match status" value="1"/>
</dbReference>
<dbReference type="SUPFAM" id="SSF57850">
    <property type="entry name" value="RING/U-box"/>
    <property type="match status" value="1"/>
</dbReference>
<evidence type="ECO:0000256" key="6">
    <source>
        <dbReference type="SAM" id="MobiDB-lite"/>
    </source>
</evidence>
<dbReference type="OrthoDB" id="116827at2759"/>
<dbReference type="Proteomes" id="UP000663865">
    <property type="component" value="Unassembled WGS sequence"/>
</dbReference>
<dbReference type="EMBL" id="CAJNYV010002017">
    <property type="protein sequence ID" value="CAF3450507.1"/>
    <property type="molecule type" value="Genomic_DNA"/>
</dbReference>
<dbReference type="Proteomes" id="UP000663872">
    <property type="component" value="Unassembled WGS sequence"/>
</dbReference>
<evidence type="ECO:0000313" key="10">
    <source>
        <dbReference type="EMBL" id="CAF3405731.1"/>
    </source>
</evidence>
<evidence type="ECO:0000313" key="16">
    <source>
        <dbReference type="EMBL" id="CAF4640488.1"/>
    </source>
</evidence>
<dbReference type="Proteomes" id="UP000663862">
    <property type="component" value="Unassembled WGS sequence"/>
</dbReference>
<dbReference type="InterPro" id="IPR016818">
    <property type="entry name" value="NOSIP"/>
</dbReference>
<dbReference type="PANTHER" id="PTHR13063">
    <property type="entry name" value="ENOS INTERACTING PROTEIN"/>
    <property type="match status" value="1"/>
</dbReference>
<dbReference type="GO" id="GO:0061630">
    <property type="term" value="F:ubiquitin protein ligase activity"/>
    <property type="evidence" value="ECO:0007669"/>
    <property type="project" value="InterPro"/>
</dbReference>
<comment type="similarity">
    <text evidence="2 4">Belongs to the NOSIP family.</text>
</comment>
<dbReference type="EMBL" id="CAJNXB010000808">
    <property type="protein sequence ID" value="CAF3100153.1"/>
    <property type="molecule type" value="Genomic_DNA"/>
</dbReference>
<keyword evidence="5" id="KW-0175">Coiled coil</keyword>
<dbReference type="EMBL" id="CAJNYU010000651">
    <property type="protein sequence ID" value="CAF3379492.1"/>
    <property type="molecule type" value="Genomic_DNA"/>
</dbReference>
<evidence type="ECO:0000256" key="3">
    <source>
        <dbReference type="ARBA" id="ARBA00023242"/>
    </source>
</evidence>
<evidence type="ECO:0000313" key="11">
    <source>
        <dbReference type="EMBL" id="CAF3450507.1"/>
    </source>
</evidence>
<dbReference type="EMBL" id="CAJNYD010004231">
    <property type="protein sequence ID" value="CAF3582724.1"/>
    <property type="molecule type" value="Genomic_DNA"/>
</dbReference>
<feature type="region of interest" description="Disordered" evidence="6">
    <location>
        <begin position="138"/>
        <end position="158"/>
    </location>
</feature>
<dbReference type="InterPro" id="IPR013083">
    <property type="entry name" value="Znf_RING/FYVE/PHD"/>
</dbReference>
<feature type="domain" description="Nitric oxide synthase-interacting protein zinc-finger" evidence="7">
    <location>
        <begin position="4"/>
        <end position="78"/>
    </location>
</feature>
<evidence type="ECO:0000259" key="7">
    <source>
        <dbReference type="Pfam" id="PF15906"/>
    </source>
</evidence>
<comment type="subcellular location">
    <subcellularLocation>
        <location evidence="1 4">Nucleus</location>
    </subcellularLocation>
</comment>
<evidence type="ECO:0000313" key="13">
    <source>
        <dbReference type="EMBL" id="CAF4125263.1"/>
    </source>
</evidence>
<dbReference type="Pfam" id="PF15906">
    <property type="entry name" value="zf-NOSIP"/>
    <property type="match status" value="1"/>
</dbReference>
<keyword evidence="18" id="KW-1185">Reference proteome</keyword>
<evidence type="ECO:0000313" key="15">
    <source>
        <dbReference type="EMBL" id="CAF4569158.1"/>
    </source>
</evidence>
<dbReference type="CDD" id="cd16661">
    <property type="entry name" value="RING-Ubox1_NOSIP"/>
    <property type="match status" value="1"/>
</dbReference>
<dbReference type="Proteomes" id="UP000663833">
    <property type="component" value="Unassembled WGS sequence"/>
</dbReference>
<dbReference type="EMBL" id="CAJOBQ010000464">
    <property type="protein sequence ID" value="CAF4361186.1"/>
    <property type="molecule type" value="Genomic_DNA"/>
</dbReference>
<evidence type="ECO:0000313" key="8">
    <source>
        <dbReference type="EMBL" id="CAF3100153.1"/>
    </source>
</evidence>
<organism evidence="8 17">
    <name type="scientific">Rotaria socialis</name>
    <dbReference type="NCBI Taxonomy" id="392032"/>
    <lineage>
        <taxon>Eukaryota</taxon>
        <taxon>Metazoa</taxon>
        <taxon>Spiralia</taxon>
        <taxon>Gnathifera</taxon>
        <taxon>Rotifera</taxon>
        <taxon>Eurotatoria</taxon>
        <taxon>Bdelloidea</taxon>
        <taxon>Philodinida</taxon>
        <taxon>Philodinidae</taxon>
        <taxon>Rotaria</taxon>
    </lineage>
</organism>
<dbReference type="Proteomes" id="UP000663873">
    <property type="component" value="Unassembled WGS sequence"/>
</dbReference>
<proteinExistence type="inferred from homology"/>
<accession>A0A817NBC4</accession>
<dbReference type="Proteomes" id="UP000663851">
    <property type="component" value="Unassembled WGS sequence"/>
</dbReference>
<gene>
    <name evidence="9" type="ORF">FME351_LOCUS7104</name>
    <name evidence="10" type="ORF">GRG538_LOCUS10437</name>
    <name evidence="13" type="ORF">HFQ381_LOCUS2661</name>
    <name evidence="11" type="ORF">KIK155_LOCUS12346</name>
    <name evidence="12" type="ORF">LUA448_LOCUS29535</name>
    <name evidence="8" type="ORF">TIS948_LOCUS6901</name>
    <name evidence="15" type="ORF">TOA249_LOCUS8478</name>
    <name evidence="14" type="ORF">TSG867_LOCUS10228</name>
    <name evidence="16" type="ORF">UJA718_LOCUS33102</name>
</gene>
<evidence type="ECO:0000313" key="12">
    <source>
        <dbReference type="EMBL" id="CAF3582724.1"/>
    </source>
</evidence>
<evidence type="ECO:0000313" key="9">
    <source>
        <dbReference type="EMBL" id="CAF3379492.1"/>
    </source>
</evidence>
<keyword evidence="3 4" id="KW-0539">Nucleus</keyword>
<evidence type="ECO:0000256" key="4">
    <source>
        <dbReference type="PIRNR" id="PIRNR023577"/>
    </source>
</evidence>
<dbReference type="Gene3D" id="3.30.40.10">
    <property type="entry name" value="Zinc/RING finger domain, C3HC4 (zinc finger)"/>
    <property type="match status" value="2"/>
</dbReference>
<dbReference type="EMBL" id="CAJNYT010001338">
    <property type="protein sequence ID" value="CAF3405731.1"/>
    <property type="molecule type" value="Genomic_DNA"/>
</dbReference>
<evidence type="ECO:0000256" key="1">
    <source>
        <dbReference type="ARBA" id="ARBA00004123"/>
    </source>
</evidence>
<dbReference type="AlphaFoldDB" id="A0A817NBC4"/>
<evidence type="ECO:0000256" key="2">
    <source>
        <dbReference type="ARBA" id="ARBA00008126"/>
    </source>
</evidence>
<comment type="caution">
    <text evidence="8">The sequence shown here is derived from an EMBL/GenBank/DDBJ whole genome shotgun (WGS) entry which is preliminary data.</text>
</comment>
<protein>
    <recommendedName>
        <fullName evidence="7">Nitric oxide synthase-interacting protein zinc-finger domain-containing protein</fullName>
    </recommendedName>
</protein>
<evidence type="ECO:0000313" key="17">
    <source>
        <dbReference type="Proteomes" id="UP000663825"/>
    </source>
</evidence>